<proteinExistence type="inferred from homology"/>
<evidence type="ECO:0000259" key="17">
    <source>
        <dbReference type="Pfam" id="PF03264"/>
    </source>
</evidence>
<evidence type="ECO:0000256" key="7">
    <source>
        <dbReference type="ARBA" id="ARBA00022723"/>
    </source>
</evidence>
<feature type="binding site" evidence="14">
    <location>
        <position position="82"/>
    </location>
    <ligand>
        <name>a menaquinol</name>
        <dbReference type="ChEBI" id="CHEBI:18151"/>
    </ligand>
</feature>
<evidence type="ECO:0000256" key="9">
    <source>
        <dbReference type="ARBA" id="ARBA00022989"/>
    </source>
</evidence>
<dbReference type="GO" id="GO:0009055">
    <property type="term" value="F:electron transfer activity"/>
    <property type="evidence" value="ECO:0007669"/>
    <property type="project" value="TreeGrafter"/>
</dbReference>
<keyword evidence="7 13" id="KW-0479">Metal-binding</keyword>
<keyword evidence="11 16" id="KW-0472">Membrane</keyword>
<comment type="cofactor">
    <cofactor evidence="14">
        <name>heme</name>
        <dbReference type="ChEBI" id="CHEBI:30413"/>
    </cofactor>
    <text evidence="14">Binds 4 heme groups per subunit.</text>
</comment>
<dbReference type="AlphaFoldDB" id="A0A4R3JDN1"/>
<dbReference type="Pfam" id="PF03264">
    <property type="entry name" value="Cytochrom_NNT"/>
    <property type="match status" value="1"/>
</dbReference>
<dbReference type="GO" id="GO:0020037">
    <property type="term" value="F:heme binding"/>
    <property type="evidence" value="ECO:0007669"/>
    <property type="project" value="InterPro"/>
</dbReference>
<feature type="binding site" description="covalent" evidence="14">
    <location>
        <position position="174"/>
    </location>
    <ligand>
        <name>heme</name>
        <dbReference type="ChEBI" id="CHEBI:30413"/>
        <label>4</label>
    </ligand>
</feature>
<evidence type="ECO:0000313" key="19">
    <source>
        <dbReference type="Proteomes" id="UP000295304"/>
    </source>
</evidence>
<feature type="binding site" description="covalent" evidence="14">
    <location>
        <position position="52"/>
    </location>
    <ligand>
        <name>heme</name>
        <dbReference type="ChEBI" id="CHEBI:30413"/>
        <label>1</label>
    </ligand>
</feature>
<dbReference type="InterPro" id="IPR038266">
    <property type="entry name" value="NapC/NirT_cytc_sf"/>
</dbReference>
<feature type="binding site" description="axial binding residue" evidence="15">
    <location>
        <position position="175"/>
    </location>
    <ligand>
        <name>heme</name>
        <dbReference type="ChEBI" id="CHEBI:30413"/>
        <label>4</label>
    </ligand>
    <ligandPart>
        <name>Fe</name>
        <dbReference type="ChEBI" id="CHEBI:18248"/>
    </ligandPart>
</feature>
<evidence type="ECO:0000256" key="4">
    <source>
        <dbReference type="ARBA" id="ARBA00022475"/>
    </source>
</evidence>
<feature type="binding site" description="axial binding residue" evidence="15">
    <location>
        <position position="55"/>
    </location>
    <ligand>
        <name>heme</name>
        <dbReference type="ChEBI" id="CHEBI:30413"/>
        <label>1</label>
    </ligand>
    <ligandPart>
        <name>Fe</name>
        <dbReference type="ChEBI" id="CHEBI:18248"/>
    </ligandPart>
</feature>
<keyword evidence="5 13" id="KW-0349">Heme</keyword>
<comment type="caution">
    <text evidence="18">The sequence shown here is derived from an EMBL/GenBank/DDBJ whole genome shotgun (WGS) entry which is preliminary data.</text>
</comment>
<evidence type="ECO:0000256" key="11">
    <source>
        <dbReference type="ARBA" id="ARBA00023136"/>
    </source>
</evidence>
<comment type="PTM">
    <text evidence="13">Binds 4 heme groups per subunit.</text>
</comment>
<dbReference type="InterPro" id="IPR024717">
    <property type="entry name" value="NapC/NirT/NrfH"/>
</dbReference>
<feature type="binding site" description="axial binding residue" evidence="15">
    <location>
        <position position="180"/>
    </location>
    <ligand>
        <name>heme</name>
        <dbReference type="ChEBI" id="CHEBI:30413"/>
        <label>2</label>
    </ligand>
    <ligandPart>
        <name>Fe</name>
        <dbReference type="ChEBI" id="CHEBI:18248"/>
    </ligandPart>
</feature>
<evidence type="ECO:0000256" key="14">
    <source>
        <dbReference type="PIRSR" id="PIRSR000013-1"/>
    </source>
</evidence>
<keyword evidence="8 13" id="KW-0249">Electron transport</keyword>
<keyword evidence="4" id="KW-1003">Cell membrane</keyword>
<comment type="subcellular location">
    <subcellularLocation>
        <location evidence="1">Cell membrane</location>
        <topology evidence="1">Single-pass membrane protein</topology>
    </subcellularLocation>
</comment>
<feature type="transmembrane region" description="Helical" evidence="16">
    <location>
        <begin position="16"/>
        <end position="36"/>
    </location>
</feature>
<evidence type="ECO:0000256" key="15">
    <source>
        <dbReference type="PIRSR" id="PIRSR000013-2"/>
    </source>
</evidence>
<evidence type="ECO:0000256" key="12">
    <source>
        <dbReference type="ARBA" id="ARBA00055242"/>
    </source>
</evidence>
<dbReference type="GO" id="GO:0046872">
    <property type="term" value="F:metal ion binding"/>
    <property type="evidence" value="ECO:0007669"/>
    <property type="project" value="UniProtKB-KW"/>
</dbReference>
<dbReference type="InterPro" id="IPR036280">
    <property type="entry name" value="Multihaem_cyt_sf"/>
</dbReference>
<feature type="binding site" description="covalent" evidence="14">
    <location>
        <position position="139"/>
    </location>
    <ligand>
        <name>heme</name>
        <dbReference type="ChEBI" id="CHEBI:30413"/>
        <label>4</label>
    </ligand>
</feature>
<sequence>MFSRLWKWFFSPTSRYGWGLILVIGGVGGAFALGGFDTLMEQTNTIGFCVSCHEMSQTVYPEYKKSPHYKNAAGVRAKCSDCHVPKQWWPKVIRKIEASNEVFHKLTGTIDTPQKFEAKRLELAKIVWATMKSNDSRACRSCHSFKSMDFHKQNRRAARKMEAAMKEGKTCIDCHKGIAHHLPKGYKDDQG</sequence>
<dbReference type="Proteomes" id="UP000295304">
    <property type="component" value="Unassembled WGS sequence"/>
</dbReference>
<evidence type="ECO:0000256" key="5">
    <source>
        <dbReference type="ARBA" id="ARBA00022617"/>
    </source>
</evidence>
<gene>
    <name evidence="18" type="ORF">EDD55_103147</name>
</gene>
<dbReference type="GO" id="GO:0009061">
    <property type="term" value="P:anaerobic respiration"/>
    <property type="evidence" value="ECO:0007669"/>
    <property type="project" value="TreeGrafter"/>
</dbReference>
<evidence type="ECO:0000256" key="3">
    <source>
        <dbReference type="ARBA" id="ARBA00022448"/>
    </source>
</evidence>
<feature type="binding site" description="axial binding residue" evidence="15">
    <location>
        <position position="83"/>
    </location>
    <ligand>
        <name>heme</name>
        <dbReference type="ChEBI" id="CHEBI:30413"/>
        <label>2</label>
    </ligand>
    <ligandPart>
        <name>Fe</name>
        <dbReference type="ChEBI" id="CHEBI:18248"/>
    </ligandPart>
</feature>
<dbReference type="PANTHER" id="PTHR30333:SF3">
    <property type="entry name" value="CYTOCHROME C-TYPE PROTEIN TORY"/>
    <property type="match status" value="1"/>
</dbReference>
<feature type="binding site" description="covalent" evidence="14">
    <location>
        <position position="142"/>
    </location>
    <ligand>
        <name>heme</name>
        <dbReference type="ChEBI" id="CHEBI:30413"/>
        <label>3</label>
    </ligand>
</feature>
<keyword evidence="6 16" id="KW-0812">Transmembrane</keyword>
<evidence type="ECO:0000256" key="16">
    <source>
        <dbReference type="SAM" id="Phobius"/>
    </source>
</evidence>
<evidence type="ECO:0000313" key="18">
    <source>
        <dbReference type="EMBL" id="TCS63525.1"/>
    </source>
</evidence>
<dbReference type="GO" id="GO:0005886">
    <property type="term" value="C:plasma membrane"/>
    <property type="evidence" value="ECO:0007669"/>
    <property type="project" value="UniProtKB-SubCell"/>
</dbReference>
<dbReference type="FunFam" id="1.10.3820.10:FF:000001">
    <property type="entry name" value="Cytochrome c-type protein"/>
    <property type="match status" value="1"/>
</dbReference>
<evidence type="ECO:0000256" key="13">
    <source>
        <dbReference type="PIRNR" id="PIRNR000013"/>
    </source>
</evidence>
<keyword evidence="3 13" id="KW-0813">Transport</keyword>
<comment type="similarity">
    <text evidence="2">Belongs to the NapC/NirT/NrfH family.</text>
</comment>
<name>A0A4R3JDN1_9PROT</name>
<keyword evidence="19" id="KW-1185">Reference proteome</keyword>
<dbReference type="InterPro" id="IPR005126">
    <property type="entry name" value="NapC/NirT_cyt_c_N"/>
</dbReference>
<dbReference type="Gene3D" id="1.10.3820.10">
    <property type="entry name" value="Di-heme elbow motif domain"/>
    <property type="match status" value="1"/>
</dbReference>
<dbReference type="PIRSF" id="PIRSF000013">
    <property type="entry name" value="4_hem_cytochrm_NapC"/>
    <property type="match status" value="1"/>
</dbReference>
<dbReference type="PANTHER" id="PTHR30333">
    <property type="entry name" value="CYTOCHROME C-TYPE PROTEIN"/>
    <property type="match status" value="1"/>
</dbReference>
<evidence type="ECO:0000256" key="6">
    <source>
        <dbReference type="ARBA" id="ARBA00022692"/>
    </source>
</evidence>
<comment type="function">
    <text evidence="12">Mediates electron flow from quinones to the NapAB complex.</text>
</comment>
<evidence type="ECO:0000256" key="10">
    <source>
        <dbReference type="ARBA" id="ARBA00023004"/>
    </source>
</evidence>
<feature type="binding site" description="axial binding residue" evidence="15">
    <location>
        <position position="143"/>
    </location>
    <ligand>
        <name>heme</name>
        <dbReference type="ChEBI" id="CHEBI:30413"/>
        <label>3</label>
    </ligand>
    <ligandPart>
        <name>Fe</name>
        <dbReference type="ChEBI" id="CHEBI:18248"/>
    </ligandPart>
</feature>
<feature type="binding site" description="covalent" evidence="14">
    <location>
        <position position="171"/>
    </location>
    <ligand>
        <name>heme</name>
        <dbReference type="ChEBI" id="CHEBI:30413"/>
        <label>4</label>
    </ligand>
</feature>
<feature type="binding site" description="covalent" evidence="14">
    <location>
        <position position="79"/>
    </location>
    <ligand>
        <name>heme</name>
        <dbReference type="ChEBI" id="CHEBI:30413"/>
        <label>2</label>
    </ligand>
</feature>
<feature type="binding site" description="covalent" evidence="14">
    <location>
        <position position="49"/>
    </location>
    <ligand>
        <name>heme</name>
        <dbReference type="ChEBI" id="CHEBI:30413"/>
        <label>1</label>
    </ligand>
</feature>
<evidence type="ECO:0000256" key="2">
    <source>
        <dbReference type="ARBA" id="ARBA00007395"/>
    </source>
</evidence>
<feature type="binding site" description="axial binding residue" evidence="15">
    <location>
        <position position="101"/>
    </location>
    <ligand>
        <name>heme</name>
        <dbReference type="ChEBI" id="CHEBI:30413"/>
        <label>1</label>
    </ligand>
    <ligandPart>
        <name>Fe</name>
        <dbReference type="ChEBI" id="CHEBI:18248"/>
    </ligandPart>
</feature>
<keyword evidence="9 16" id="KW-1133">Transmembrane helix</keyword>
<dbReference type="InterPro" id="IPR051174">
    <property type="entry name" value="Cytochrome_c-type_ET"/>
</dbReference>
<dbReference type="GO" id="GO:0019333">
    <property type="term" value="P:denitrification pathway"/>
    <property type="evidence" value="ECO:0007669"/>
    <property type="project" value="InterPro"/>
</dbReference>
<feature type="domain" description="NapC/NirT cytochrome c N-terminal" evidence="17">
    <location>
        <begin position="13"/>
        <end position="184"/>
    </location>
</feature>
<dbReference type="RefSeq" id="WP_132938500.1">
    <property type="nucleotide sequence ID" value="NZ_CP119676.1"/>
</dbReference>
<reference evidence="18 19" key="1">
    <citation type="submission" date="2019-03" db="EMBL/GenBank/DDBJ databases">
        <title>Genomic Encyclopedia of Type Strains, Phase IV (KMG-IV): sequencing the most valuable type-strain genomes for metagenomic binning, comparative biology and taxonomic classification.</title>
        <authorList>
            <person name="Goeker M."/>
        </authorList>
    </citation>
    <scope>NUCLEOTIDE SEQUENCE [LARGE SCALE GENOMIC DNA]</scope>
    <source>
        <strain evidence="18 19">DSM 101688</strain>
    </source>
</reference>
<evidence type="ECO:0000256" key="8">
    <source>
        <dbReference type="ARBA" id="ARBA00022982"/>
    </source>
</evidence>
<dbReference type="OrthoDB" id="7360653at2"/>
<protein>
    <recommendedName>
        <fullName evidence="13">Cytochrome c-type protein</fullName>
    </recommendedName>
</protein>
<accession>A0A4R3JDN1</accession>
<keyword evidence="10 13" id="KW-0408">Iron</keyword>
<evidence type="ECO:0000256" key="1">
    <source>
        <dbReference type="ARBA" id="ARBA00004162"/>
    </source>
</evidence>
<dbReference type="EMBL" id="SLZW01000003">
    <property type="protein sequence ID" value="TCS63525.1"/>
    <property type="molecule type" value="Genomic_DNA"/>
</dbReference>
<organism evidence="18 19">
    <name type="scientific">Varunaivibrio sulfuroxidans</name>
    <dbReference type="NCBI Taxonomy" id="1773489"/>
    <lineage>
        <taxon>Bacteria</taxon>
        <taxon>Pseudomonadati</taxon>
        <taxon>Pseudomonadota</taxon>
        <taxon>Alphaproteobacteria</taxon>
        <taxon>Rhodospirillales</taxon>
        <taxon>Magnetovibrionaceae</taxon>
        <taxon>Varunaivibrio</taxon>
    </lineage>
</organism>
<dbReference type="SUPFAM" id="SSF48695">
    <property type="entry name" value="Multiheme cytochromes"/>
    <property type="match status" value="1"/>
</dbReference>